<dbReference type="InterPro" id="IPR005249">
    <property type="entry name" value="YqeK"/>
</dbReference>
<dbReference type="InterPro" id="IPR051094">
    <property type="entry name" value="Diverse_Catalytic_Enzymes"/>
</dbReference>
<keyword evidence="1" id="KW-0479">Metal-binding</keyword>
<evidence type="ECO:0000256" key="2">
    <source>
        <dbReference type="ARBA" id="ARBA00022801"/>
    </source>
</evidence>
<gene>
    <name evidence="3" type="ORF">NO1_0750</name>
</gene>
<comment type="caution">
    <text evidence="3">The sequence shown here is derived from an EMBL/GenBank/DDBJ whole genome shotgun (WGS) entry which is preliminary data.</text>
</comment>
<evidence type="ECO:0000313" key="3">
    <source>
        <dbReference type="EMBL" id="GBR73353.1"/>
    </source>
</evidence>
<keyword evidence="4" id="KW-1185">Reference proteome</keyword>
<accession>A0A388TB05</accession>
<dbReference type="PANTHER" id="PTHR35795:SF1">
    <property type="entry name" value="BIS(5'-NUCLEOSYL)-TETRAPHOSPHATASE, SYMMETRICAL"/>
    <property type="match status" value="1"/>
</dbReference>
<organism evidence="3 4">
    <name type="scientific">Termititenax aidoneus</name>
    <dbReference type="NCBI Taxonomy" id="2218524"/>
    <lineage>
        <taxon>Bacteria</taxon>
        <taxon>Bacillati</taxon>
        <taxon>Candidatus Margulisiibacteriota</taxon>
        <taxon>Candidatus Termititenacia</taxon>
        <taxon>Candidatus Termititenacales</taxon>
        <taxon>Candidatus Termititenacaceae</taxon>
        <taxon>Candidatus Termititenax</taxon>
    </lineage>
</organism>
<sequence length="91" mass="10167">MLLHSPLGAALAREEFGVSDPKILNAIHYHTLGRARMGRLEKIIYVADYSEPGRRSPAAQEIRRLLRKTGDLNQAVKIKRETNAKIFGKAA</sequence>
<evidence type="ECO:0000313" key="4">
    <source>
        <dbReference type="Proteomes" id="UP000269352"/>
    </source>
</evidence>
<dbReference type="EMBL" id="BGZN01000009">
    <property type="protein sequence ID" value="GBR73353.1"/>
    <property type="molecule type" value="Genomic_DNA"/>
</dbReference>
<dbReference type="GO" id="GO:0046872">
    <property type="term" value="F:metal ion binding"/>
    <property type="evidence" value="ECO:0007669"/>
    <property type="project" value="UniProtKB-KW"/>
</dbReference>
<protein>
    <recommendedName>
        <fullName evidence="5">HD domain-containing protein</fullName>
    </recommendedName>
</protein>
<dbReference type="PANTHER" id="PTHR35795">
    <property type="entry name" value="SLR1885 PROTEIN"/>
    <property type="match status" value="1"/>
</dbReference>
<dbReference type="Gene3D" id="1.10.3210.10">
    <property type="entry name" value="Hypothetical protein af1432"/>
    <property type="match status" value="1"/>
</dbReference>
<keyword evidence="2" id="KW-0378">Hydrolase</keyword>
<dbReference type="SUPFAM" id="SSF109604">
    <property type="entry name" value="HD-domain/PDEase-like"/>
    <property type="match status" value="1"/>
</dbReference>
<dbReference type="NCBIfam" id="TIGR00488">
    <property type="entry name" value="bis(5'-nucleosyl)-tetraphosphatase (symmetrical) YqeK"/>
    <property type="match status" value="1"/>
</dbReference>
<reference evidence="3 4" key="1">
    <citation type="journal article" date="2019" name="ISME J.">
        <title>Genome analyses of uncultured TG2/ZB3 bacteria in 'Margulisbacteria' specifically attached to ectosymbiotic spirochetes of protists in the termite gut.</title>
        <authorList>
            <person name="Utami Y.D."/>
            <person name="Kuwahara H."/>
            <person name="Igai K."/>
            <person name="Murakami T."/>
            <person name="Sugaya K."/>
            <person name="Morikawa T."/>
            <person name="Nagura Y."/>
            <person name="Yuki M."/>
            <person name="Deevong P."/>
            <person name="Inoue T."/>
            <person name="Kihara K."/>
            <person name="Lo N."/>
            <person name="Yamada A."/>
            <person name="Ohkuma M."/>
            <person name="Hongoh Y."/>
        </authorList>
    </citation>
    <scope>NUCLEOTIDE SEQUENCE [LARGE SCALE GENOMIC DNA]</scope>
    <source>
        <strain evidence="3">NkOx7-01</strain>
    </source>
</reference>
<name>A0A388TB05_TERA1</name>
<evidence type="ECO:0000256" key="1">
    <source>
        <dbReference type="ARBA" id="ARBA00022723"/>
    </source>
</evidence>
<dbReference type="Proteomes" id="UP000269352">
    <property type="component" value="Unassembled WGS sequence"/>
</dbReference>
<proteinExistence type="predicted"/>
<dbReference type="AlphaFoldDB" id="A0A388TB05"/>
<evidence type="ECO:0008006" key="5">
    <source>
        <dbReference type="Google" id="ProtNLM"/>
    </source>
</evidence>
<dbReference type="GO" id="GO:0016787">
    <property type="term" value="F:hydrolase activity"/>
    <property type="evidence" value="ECO:0007669"/>
    <property type="project" value="UniProtKB-KW"/>
</dbReference>